<dbReference type="EMBL" id="BSYO01000032">
    <property type="protein sequence ID" value="GMH27293.1"/>
    <property type="molecule type" value="Genomic_DNA"/>
</dbReference>
<accession>A0AAD3TDN8</accession>
<evidence type="ECO:0000313" key="2">
    <source>
        <dbReference type="EMBL" id="GMH27293.1"/>
    </source>
</evidence>
<evidence type="ECO:0000256" key="1">
    <source>
        <dbReference type="SAM" id="MobiDB-lite"/>
    </source>
</evidence>
<proteinExistence type="predicted"/>
<sequence length="127" mass="14193">MSYCYSWAFTILRDFLVKGKDIGLAVTNKFEQSHLGITLKMKSEKQPNELYDQFDWPSSPNKSLLRQWHRVNAIALSSSPKSDVDAGGEAFKNNNFRSGSDGVPIPKWNDQMLPPLEADGATAGKLM</sequence>
<comment type="caution">
    <text evidence="2">The sequence shown here is derived from an EMBL/GenBank/DDBJ whole genome shotgun (WGS) entry which is preliminary data.</text>
</comment>
<evidence type="ECO:0000313" key="3">
    <source>
        <dbReference type="Proteomes" id="UP001279734"/>
    </source>
</evidence>
<dbReference type="Proteomes" id="UP001279734">
    <property type="component" value="Unassembled WGS sequence"/>
</dbReference>
<protein>
    <submittedName>
        <fullName evidence="2">Uncharacterized protein</fullName>
    </submittedName>
</protein>
<reference evidence="2" key="1">
    <citation type="submission" date="2023-05" db="EMBL/GenBank/DDBJ databases">
        <title>Nepenthes gracilis genome sequencing.</title>
        <authorList>
            <person name="Fukushima K."/>
        </authorList>
    </citation>
    <scope>NUCLEOTIDE SEQUENCE</scope>
    <source>
        <strain evidence="2">SING2019-196</strain>
    </source>
</reference>
<dbReference type="AlphaFoldDB" id="A0AAD3TDN8"/>
<gene>
    <name evidence="2" type="ORF">Nepgr_029136</name>
</gene>
<organism evidence="2 3">
    <name type="scientific">Nepenthes gracilis</name>
    <name type="common">Slender pitcher plant</name>
    <dbReference type="NCBI Taxonomy" id="150966"/>
    <lineage>
        <taxon>Eukaryota</taxon>
        <taxon>Viridiplantae</taxon>
        <taxon>Streptophyta</taxon>
        <taxon>Embryophyta</taxon>
        <taxon>Tracheophyta</taxon>
        <taxon>Spermatophyta</taxon>
        <taxon>Magnoliopsida</taxon>
        <taxon>eudicotyledons</taxon>
        <taxon>Gunneridae</taxon>
        <taxon>Pentapetalae</taxon>
        <taxon>Caryophyllales</taxon>
        <taxon>Nepenthaceae</taxon>
        <taxon>Nepenthes</taxon>
    </lineage>
</organism>
<feature type="region of interest" description="Disordered" evidence="1">
    <location>
        <begin position="79"/>
        <end position="127"/>
    </location>
</feature>
<keyword evidence="3" id="KW-1185">Reference proteome</keyword>
<name>A0AAD3TDN8_NEPGR</name>